<dbReference type="STRING" id="489703.SAMN04488038_10781"/>
<dbReference type="RefSeq" id="WP_093285351.1">
    <property type="nucleotide sequence ID" value="NZ_FOFS01000007.1"/>
</dbReference>
<dbReference type="InterPro" id="IPR011990">
    <property type="entry name" value="TPR-like_helical_dom_sf"/>
</dbReference>
<dbReference type="SMART" id="SM00028">
    <property type="entry name" value="TPR"/>
    <property type="match status" value="11"/>
</dbReference>
<evidence type="ECO:0000313" key="1">
    <source>
        <dbReference type="EMBL" id="SEQ49674.1"/>
    </source>
</evidence>
<gene>
    <name evidence="1" type="ORF">SAMN04488038_10781</name>
</gene>
<dbReference type="PANTHER" id="PTHR19959">
    <property type="entry name" value="KINESIN LIGHT CHAIN"/>
    <property type="match status" value="1"/>
</dbReference>
<dbReference type="OrthoDB" id="9149083at2"/>
<evidence type="ECO:0000313" key="2">
    <source>
        <dbReference type="Proteomes" id="UP000199233"/>
    </source>
</evidence>
<dbReference type="SUPFAM" id="SSF48452">
    <property type="entry name" value="TPR-like"/>
    <property type="match status" value="4"/>
</dbReference>
<name>A0A1H9GHW0_9GAMM</name>
<proteinExistence type="predicted"/>
<dbReference type="EMBL" id="FOFS01000007">
    <property type="protein sequence ID" value="SEQ49674.1"/>
    <property type="molecule type" value="Genomic_DNA"/>
</dbReference>
<dbReference type="Pfam" id="PF13374">
    <property type="entry name" value="TPR_10"/>
    <property type="match status" value="9"/>
</dbReference>
<accession>A0A1H9GHW0</accession>
<keyword evidence="2" id="KW-1185">Reference proteome</keyword>
<organism evidence="1 2">
    <name type="scientific">Solimonas aquatica</name>
    <dbReference type="NCBI Taxonomy" id="489703"/>
    <lineage>
        <taxon>Bacteria</taxon>
        <taxon>Pseudomonadati</taxon>
        <taxon>Pseudomonadota</taxon>
        <taxon>Gammaproteobacteria</taxon>
        <taxon>Nevskiales</taxon>
        <taxon>Nevskiaceae</taxon>
        <taxon>Solimonas</taxon>
    </lineage>
</organism>
<dbReference type="Gene3D" id="1.25.40.10">
    <property type="entry name" value="Tetratricopeptide repeat domain"/>
    <property type="match status" value="4"/>
</dbReference>
<dbReference type="PANTHER" id="PTHR19959:SF119">
    <property type="entry name" value="FUNGAL LIPASE-LIKE DOMAIN-CONTAINING PROTEIN"/>
    <property type="match status" value="1"/>
</dbReference>
<sequence>MIDPVSVAFTLLGGAVVKAVGDAMPSAEDVVANALGNLLTDGVKNAARRIGSTVGDTLDPQTQLPRNHPLLSASRDALRTALLAMLYRIAQQRDPRLPLFSAIGQFVREGRLWREPLIAAMERPDLNQLRDLERAVKSPQWEQWFDDLRYEARDLIACIAGARCSLTPVLLPALEQWIARQLGGGTLPDFIAEPLRGGWLPSPACNQTITLEQAYCLCLREYLKERPEVFRSFVADMLGNLQADADQLLERIGTQHSELLVRLEQQAQTLRDIRYGQDELKQQMATLLAAVIALPQLGDDLSAAVRAVTQAFGALQQQLFGLPLYRFAALPPPPASAEQGDLWIIQAKYRSLPLLGREAEMRSLWGWLHSDRSIAVRLLVGDAGAGKTRLGYELIWRLAREYGERWQAGVLLHDDLQRLATLQSGSQWQWQRPTLVLVDYARASDAALRSLLRELSFRAVNGSTPKFRLLLLERRLTGTKDWLDELGSVVHRGGHAARSLFDPPEPLPLPLFTDLELRRRLFSGTLAAIHSSVRTPEAGERPDFDALLNHRDWSAPLLPMMAALVTQQRGHLLASHGLHRSDLGAALARGERERLLRFAHIDQAHPAQADAFSTLLSVIAAWVVLRGGADRDTALAIANAESEARALNFPGGNGVLIDALLKAWTGGPNQIAALQPDIVAEAFVVLFLGNPQQAGDTATRLLARVHDREHSAVHLILLACQNFQSFPEVPMAFKALSAWVKEIAEAACQQGDAQLLSTLAYELPKRSLEFSAVAKTVAVLCVDIQRLRVEMSLERSETELYELAGQLFWLAVHLNALGQRREALAPAQEATDLCRALAEQNANAYTPALASSLNNLASFLSEAGLRREALASAQKAVILNRELVARDAHAYRPTLASSLNNLASFLSEVGQRREALAPAQEATDLSRALVAQNAEAYTPALAMSLHNLANRLSEVGRRREALASAQEAVTLRRALVAQNADAYKPALASSLNNLAGFLSETGQQSEALIPAQEATDLYRTLAEQNADAYTPALASSLDNLASFLSEAGRWKEALALAREATNLHRALAEQNADAYTPALASSLSNLANRLSEAGQRCEALALAREATSLHRALATQNADAYAPALASSLSNLANRLSGVGQRREALALALEATNLHRALAEQNADAYRPALASSLNNLSSFLSAVGQPLKALASAQEAVMLRRVLVGKNADAYTPALAMSLNTFANQLRAANREDEAQEPAREATELCRALVAQNADVYRPILISTLNTLAILLSEAGQWCEALALAREAVDESRVLAEQNADAYTPVLAGSLNTLANRLNESEQRSEALALSREATDLRRALAEQNADVYMPSLANSLGTTAAIYACLSDFNSARDCLREALDKLSSLFLQLPEAHGMSVLRLFLGYLRACNYSGTAPDSALLKPLIEPLRALPDILVPVDIVQAVKGQEPD</sequence>
<reference evidence="2" key="1">
    <citation type="submission" date="2016-10" db="EMBL/GenBank/DDBJ databases">
        <authorList>
            <person name="Varghese N."/>
            <person name="Submissions S."/>
        </authorList>
    </citation>
    <scope>NUCLEOTIDE SEQUENCE [LARGE SCALE GENOMIC DNA]</scope>
    <source>
        <strain evidence="2">DSM 25927</strain>
    </source>
</reference>
<dbReference type="InterPro" id="IPR019734">
    <property type="entry name" value="TPR_rpt"/>
</dbReference>
<dbReference type="Proteomes" id="UP000199233">
    <property type="component" value="Unassembled WGS sequence"/>
</dbReference>
<protein>
    <submittedName>
        <fullName evidence="1">Tetratricopeptide repeat-containing protein</fullName>
    </submittedName>
</protein>